<keyword evidence="2" id="KW-0472">Membrane</keyword>
<gene>
    <name evidence="3" type="ORF">EJ02DRAFT_451720</name>
</gene>
<reference evidence="3" key="1">
    <citation type="journal article" date="2020" name="Stud. Mycol.">
        <title>101 Dothideomycetes genomes: a test case for predicting lifestyles and emergence of pathogens.</title>
        <authorList>
            <person name="Haridas S."/>
            <person name="Albert R."/>
            <person name="Binder M."/>
            <person name="Bloem J."/>
            <person name="Labutti K."/>
            <person name="Salamov A."/>
            <person name="Andreopoulos B."/>
            <person name="Baker S."/>
            <person name="Barry K."/>
            <person name="Bills G."/>
            <person name="Bluhm B."/>
            <person name="Cannon C."/>
            <person name="Castanera R."/>
            <person name="Culley D."/>
            <person name="Daum C."/>
            <person name="Ezra D."/>
            <person name="Gonzalez J."/>
            <person name="Henrissat B."/>
            <person name="Kuo A."/>
            <person name="Liang C."/>
            <person name="Lipzen A."/>
            <person name="Lutzoni F."/>
            <person name="Magnuson J."/>
            <person name="Mondo S."/>
            <person name="Nolan M."/>
            <person name="Ohm R."/>
            <person name="Pangilinan J."/>
            <person name="Park H.-J."/>
            <person name="Ramirez L."/>
            <person name="Alfaro M."/>
            <person name="Sun H."/>
            <person name="Tritt A."/>
            <person name="Yoshinaga Y."/>
            <person name="Zwiers L.-H."/>
            <person name="Turgeon B."/>
            <person name="Goodwin S."/>
            <person name="Spatafora J."/>
            <person name="Crous P."/>
            <person name="Grigoriev I."/>
        </authorList>
    </citation>
    <scope>NUCLEOTIDE SEQUENCE</scope>
    <source>
        <strain evidence="3">CBS 161.51</strain>
    </source>
</reference>
<sequence length="118" mass="12545">MVATSLMPFLPGREPGIIQLLLDTQHSTSNTQRLPLHSLALCPSNSPILTFIVTVTVAIFILIIIVTITITTSCTNSTSPLTSHSPPTRPTHEHRIISAGGTASLSATKRTVAHSVSH</sequence>
<keyword evidence="2" id="KW-0812">Transmembrane</keyword>
<evidence type="ECO:0000256" key="1">
    <source>
        <dbReference type="SAM" id="MobiDB-lite"/>
    </source>
</evidence>
<keyword evidence="2" id="KW-1133">Transmembrane helix</keyword>
<dbReference type="EMBL" id="ML976011">
    <property type="protein sequence ID" value="KAF1945157.1"/>
    <property type="molecule type" value="Genomic_DNA"/>
</dbReference>
<name>A0A6A5T846_9PLEO</name>
<dbReference type="AlphaFoldDB" id="A0A6A5T846"/>
<feature type="region of interest" description="Disordered" evidence="1">
    <location>
        <begin position="75"/>
        <end position="94"/>
    </location>
</feature>
<evidence type="ECO:0000256" key="2">
    <source>
        <dbReference type="SAM" id="Phobius"/>
    </source>
</evidence>
<dbReference type="Proteomes" id="UP000800038">
    <property type="component" value="Unassembled WGS sequence"/>
</dbReference>
<proteinExistence type="predicted"/>
<evidence type="ECO:0000313" key="3">
    <source>
        <dbReference type="EMBL" id="KAF1945157.1"/>
    </source>
</evidence>
<evidence type="ECO:0000313" key="4">
    <source>
        <dbReference type="Proteomes" id="UP000800038"/>
    </source>
</evidence>
<feature type="transmembrane region" description="Helical" evidence="2">
    <location>
        <begin position="48"/>
        <end position="70"/>
    </location>
</feature>
<accession>A0A6A5T846</accession>
<keyword evidence="4" id="KW-1185">Reference proteome</keyword>
<protein>
    <submittedName>
        <fullName evidence="3">Uncharacterized protein</fullName>
    </submittedName>
</protein>
<organism evidence="3 4">
    <name type="scientific">Clathrospora elynae</name>
    <dbReference type="NCBI Taxonomy" id="706981"/>
    <lineage>
        <taxon>Eukaryota</taxon>
        <taxon>Fungi</taxon>
        <taxon>Dikarya</taxon>
        <taxon>Ascomycota</taxon>
        <taxon>Pezizomycotina</taxon>
        <taxon>Dothideomycetes</taxon>
        <taxon>Pleosporomycetidae</taxon>
        <taxon>Pleosporales</taxon>
        <taxon>Diademaceae</taxon>
        <taxon>Clathrospora</taxon>
    </lineage>
</organism>
<feature type="compositionally biased region" description="Low complexity" evidence="1">
    <location>
        <begin position="75"/>
        <end position="86"/>
    </location>
</feature>